<keyword evidence="5" id="KW-1185">Reference proteome</keyword>
<proteinExistence type="inferred from homology"/>
<dbReference type="InterPro" id="IPR000167">
    <property type="entry name" value="Dehydrin"/>
</dbReference>
<organism evidence="4 5">
    <name type="scientific">Linum tenue</name>
    <dbReference type="NCBI Taxonomy" id="586396"/>
    <lineage>
        <taxon>Eukaryota</taxon>
        <taxon>Viridiplantae</taxon>
        <taxon>Streptophyta</taxon>
        <taxon>Embryophyta</taxon>
        <taxon>Tracheophyta</taxon>
        <taxon>Spermatophyta</taxon>
        <taxon>Magnoliopsida</taxon>
        <taxon>eudicotyledons</taxon>
        <taxon>Gunneridae</taxon>
        <taxon>Pentapetalae</taxon>
        <taxon>rosids</taxon>
        <taxon>fabids</taxon>
        <taxon>Malpighiales</taxon>
        <taxon>Linaceae</taxon>
        <taxon>Linum</taxon>
    </lineage>
</organism>
<dbReference type="Proteomes" id="UP001154282">
    <property type="component" value="Unassembled WGS sequence"/>
</dbReference>
<dbReference type="PANTHER" id="PTHR33346:SF5">
    <property type="entry name" value="DEHYDRIN LEA-RELATED"/>
    <property type="match status" value="1"/>
</dbReference>
<accession>A0AAV0LUK6</accession>
<reference evidence="4" key="1">
    <citation type="submission" date="2022-08" db="EMBL/GenBank/DDBJ databases">
        <authorList>
            <person name="Gutierrez-Valencia J."/>
        </authorList>
    </citation>
    <scope>NUCLEOTIDE SEQUENCE</scope>
</reference>
<feature type="region of interest" description="Disordered" evidence="3">
    <location>
        <begin position="1"/>
        <end position="89"/>
    </location>
</feature>
<gene>
    <name evidence="4" type="ORF">LITE_LOCUS25638</name>
</gene>
<evidence type="ECO:0008006" key="6">
    <source>
        <dbReference type="Google" id="ProtNLM"/>
    </source>
</evidence>
<dbReference type="EMBL" id="CAMGYJ010000006">
    <property type="protein sequence ID" value="CAI0437931.1"/>
    <property type="molecule type" value="Genomic_DNA"/>
</dbReference>
<protein>
    <recommendedName>
        <fullName evidence="6">Dehydrin</fullName>
    </recommendedName>
</protein>
<name>A0AAV0LUK6_9ROSI</name>
<comment type="similarity">
    <text evidence="1 2">Belongs to the plant dehydrin family.</text>
</comment>
<sequence>MAQLRDEYGNPVELRDELGNPVQLRDEHGNLVHIKGVATTGGGTERREDEGPPSSAATTGPRTLRREGEGPVETTHHHTLGDVLKDTGHATERTAGDALRTTGHATERAAAGTAVVGGGILSGAAGVTGQDYASSTDANTTTTTAPAYPEHHEKKSVMEKIKEKLPGHHLTVFFLRFFFLLAPPPSIDANPNNQARTSLEKVEEDRGSKQLSISPGWRSFTHENSLPESCIKWSFVFGVPKPRRRGSFRCRGSSLATTKSSLANHDPLNTNVPPLSFTTRSTKPWRSVVAFQSRAGSMPTTGHSTTEAFLLLDRNAIEHHRDMKKRKDSSKIAMIDILLIFFYGLVDIE</sequence>
<evidence type="ECO:0000256" key="3">
    <source>
        <dbReference type="SAM" id="MobiDB-lite"/>
    </source>
</evidence>
<dbReference type="AlphaFoldDB" id="A0AAV0LUK6"/>
<feature type="compositionally biased region" description="Basic and acidic residues" evidence="3">
    <location>
        <begin position="64"/>
        <end position="89"/>
    </location>
</feature>
<dbReference type="InterPro" id="IPR030513">
    <property type="entry name" value="Dehydrin_CS"/>
</dbReference>
<dbReference type="GO" id="GO:0005829">
    <property type="term" value="C:cytosol"/>
    <property type="evidence" value="ECO:0007669"/>
    <property type="project" value="TreeGrafter"/>
</dbReference>
<feature type="compositionally biased region" description="Basic and acidic residues" evidence="3">
    <location>
        <begin position="1"/>
        <end position="30"/>
    </location>
</feature>
<evidence type="ECO:0000313" key="5">
    <source>
        <dbReference type="Proteomes" id="UP001154282"/>
    </source>
</evidence>
<dbReference type="GO" id="GO:0009414">
    <property type="term" value="P:response to water deprivation"/>
    <property type="evidence" value="ECO:0007669"/>
    <property type="project" value="UniProtKB-ARBA"/>
</dbReference>
<evidence type="ECO:0000256" key="2">
    <source>
        <dbReference type="RuleBase" id="RU003995"/>
    </source>
</evidence>
<dbReference type="GO" id="GO:0009737">
    <property type="term" value="P:response to abscisic acid"/>
    <property type="evidence" value="ECO:0007669"/>
    <property type="project" value="TreeGrafter"/>
</dbReference>
<evidence type="ECO:0000313" key="4">
    <source>
        <dbReference type="EMBL" id="CAI0437931.1"/>
    </source>
</evidence>
<dbReference type="PANTHER" id="PTHR33346">
    <property type="entry name" value="DEHYDRIN XERO 2-RELATED"/>
    <property type="match status" value="1"/>
</dbReference>
<dbReference type="GO" id="GO:0009631">
    <property type="term" value="P:cold acclimation"/>
    <property type="evidence" value="ECO:0007669"/>
    <property type="project" value="TreeGrafter"/>
</dbReference>
<comment type="caution">
    <text evidence="4">The sequence shown here is derived from an EMBL/GenBank/DDBJ whole genome shotgun (WGS) entry which is preliminary data.</text>
</comment>
<dbReference type="PROSITE" id="PS00823">
    <property type="entry name" value="DEHYDRIN_2"/>
    <property type="match status" value="1"/>
</dbReference>
<evidence type="ECO:0000256" key="1">
    <source>
        <dbReference type="ARBA" id="ARBA00008403"/>
    </source>
</evidence>
<dbReference type="Pfam" id="PF00257">
    <property type="entry name" value="Dehydrin"/>
    <property type="match status" value="1"/>
</dbReference>